<evidence type="ECO:0000259" key="7">
    <source>
        <dbReference type="PROSITE" id="PS51372"/>
    </source>
</evidence>
<accession>A0A1H9F3N7</accession>
<feature type="domain" description="PRD" evidence="7">
    <location>
        <begin position="273"/>
        <end position="379"/>
    </location>
</feature>
<dbReference type="CDD" id="cd05568">
    <property type="entry name" value="PTS_IIB_bgl_like"/>
    <property type="match status" value="1"/>
</dbReference>
<dbReference type="GO" id="GO:0009401">
    <property type="term" value="P:phosphoenolpyruvate-dependent sugar phosphotransferase system"/>
    <property type="evidence" value="ECO:0007669"/>
    <property type="project" value="InterPro"/>
</dbReference>
<dbReference type="PROSITE" id="PS51094">
    <property type="entry name" value="PTS_EIIA_TYPE_2"/>
    <property type="match status" value="1"/>
</dbReference>
<dbReference type="InterPro" id="IPR011608">
    <property type="entry name" value="PRD"/>
</dbReference>
<organism evidence="8 9">
    <name type="scientific">Ignavigranum ruoffiae</name>
    <dbReference type="NCBI Taxonomy" id="89093"/>
    <lineage>
        <taxon>Bacteria</taxon>
        <taxon>Bacillati</taxon>
        <taxon>Bacillota</taxon>
        <taxon>Bacilli</taxon>
        <taxon>Lactobacillales</taxon>
        <taxon>Aerococcaceae</taxon>
        <taxon>Ignavigranum</taxon>
    </lineage>
</organism>
<dbReference type="InterPro" id="IPR036388">
    <property type="entry name" value="WH-like_DNA-bd_sf"/>
</dbReference>
<keyword evidence="2" id="KW-0677">Repeat</keyword>
<dbReference type="PANTHER" id="PTHR30185">
    <property type="entry name" value="CRYPTIC BETA-GLUCOSIDE BGL OPERON ANTITERMINATOR"/>
    <property type="match status" value="1"/>
</dbReference>
<keyword evidence="4" id="KW-0010">Activator</keyword>
<evidence type="ECO:0000313" key="8">
    <source>
        <dbReference type="EMBL" id="SEQ31828.1"/>
    </source>
</evidence>
<dbReference type="Gene3D" id="3.40.930.10">
    <property type="entry name" value="Mannitol-specific EII, Chain A"/>
    <property type="match status" value="1"/>
</dbReference>
<feature type="domain" description="PTS EIIA type-2" evidence="6">
    <location>
        <begin position="474"/>
        <end position="618"/>
    </location>
</feature>
<dbReference type="SUPFAM" id="SSF52794">
    <property type="entry name" value="PTS system IIB component-like"/>
    <property type="match status" value="1"/>
</dbReference>
<dbReference type="EMBL" id="FOEN01000008">
    <property type="protein sequence ID" value="SEQ31828.1"/>
    <property type="molecule type" value="Genomic_DNA"/>
</dbReference>
<dbReference type="PANTHER" id="PTHR30185:SF18">
    <property type="entry name" value="TRANSCRIPTIONAL REGULATOR MTLR"/>
    <property type="match status" value="1"/>
</dbReference>
<dbReference type="SUPFAM" id="SSF55804">
    <property type="entry name" value="Phoshotransferase/anion transport protein"/>
    <property type="match status" value="1"/>
</dbReference>
<sequence>MSLLIRWYEILNLLLTQKTISLENLEDHLKLSSATVKKSIDLLNQEIAPYAEIIEQSSSYFLKIYDYEKFDLIKTGSLKKQADYNSTTKRKAFLLSKLLASKTPLTILDFAELLDVSKGTVSNDLKSLKQDLSHYDLNVISIQNKGIDIAGSELDLRLAYINYALDFFNYTYIDQVLIDFIINLGDQYKIKKRNILLLIKSLETSLFRLRNQHFLQAAIPYYSADILDHPFFEEFFAFIENHEKYTLSNFEKSFLTYPLNVDDSGIIRDCVDINKALIEDMSRQVLTKINQVFLLEIPQDSFVSLLGNHLYYLVHRAVFKYKLDDLFHGEIQKKYPFSYSLAKYASEEISEYLDLVIDPIEIDYLTFYFELIIREFSLNQAKKIAIICNTGYATAGMIKHQIQNVVGHDIEIVQFSEEDYYEEDLTDFLTIITMIPLSKIPNNIPTIRISNIFNDEYLSREWQRIIKQTLVFPKYTRFDLQPLPAEAEQTYEEHLSQMVRSLQETYQISADMLARLKSKYHDASLLFGSGIAFPHEVDPNINQLILSVGVLPQSIEIENERIELIILLIIPENILDYEEHDLLDIYDLIFEIAQNEEIKENIKACQTKEDLIKYLQRRGYIQ</sequence>
<reference evidence="8 9" key="1">
    <citation type="submission" date="2016-10" db="EMBL/GenBank/DDBJ databases">
        <authorList>
            <person name="de Groot N.N."/>
        </authorList>
    </citation>
    <scope>NUCLEOTIDE SEQUENCE [LARGE SCALE GENOMIC DNA]</scope>
    <source>
        <strain evidence="8 9">DSM 15695</strain>
    </source>
</reference>
<dbReference type="Gene3D" id="1.10.10.10">
    <property type="entry name" value="Winged helix-like DNA-binding domain superfamily/Winged helix DNA-binding domain"/>
    <property type="match status" value="1"/>
</dbReference>
<dbReference type="InterPro" id="IPR036390">
    <property type="entry name" value="WH_DNA-bd_sf"/>
</dbReference>
<name>A0A1H9F3N7_9LACT</name>
<keyword evidence="3" id="KW-0805">Transcription regulation</keyword>
<evidence type="ECO:0000256" key="1">
    <source>
        <dbReference type="ARBA" id="ARBA00022679"/>
    </source>
</evidence>
<dbReference type="AlphaFoldDB" id="A0A1H9F3N7"/>
<dbReference type="InterPro" id="IPR013196">
    <property type="entry name" value="HTH_11"/>
</dbReference>
<dbReference type="Pfam" id="PF00874">
    <property type="entry name" value="PRD"/>
    <property type="match status" value="1"/>
</dbReference>
<dbReference type="InterPro" id="IPR036634">
    <property type="entry name" value="PRD_sf"/>
</dbReference>
<dbReference type="STRING" id="89093.SAMN04488558_10844"/>
<dbReference type="Pfam" id="PF08279">
    <property type="entry name" value="HTH_11"/>
    <property type="match status" value="1"/>
</dbReference>
<dbReference type="InterPro" id="IPR036095">
    <property type="entry name" value="PTS_EIIB-like_sf"/>
</dbReference>
<gene>
    <name evidence="8" type="ORF">SAMN04488558_10844</name>
</gene>
<dbReference type="OrthoDB" id="95158at2"/>
<dbReference type="GO" id="GO:0008982">
    <property type="term" value="F:protein-N(PI)-phosphohistidine-sugar phosphotransferase activity"/>
    <property type="evidence" value="ECO:0007669"/>
    <property type="project" value="InterPro"/>
</dbReference>
<dbReference type="Proteomes" id="UP000198833">
    <property type="component" value="Unassembled WGS sequence"/>
</dbReference>
<evidence type="ECO:0000259" key="6">
    <source>
        <dbReference type="PROSITE" id="PS51094"/>
    </source>
</evidence>
<dbReference type="InterPro" id="IPR002178">
    <property type="entry name" value="PTS_EIIA_type-2_dom"/>
</dbReference>
<dbReference type="InterPro" id="IPR050661">
    <property type="entry name" value="BglG_antiterminators"/>
</dbReference>
<evidence type="ECO:0000256" key="2">
    <source>
        <dbReference type="ARBA" id="ARBA00022737"/>
    </source>
</evidence>
<evidence type="ECO:0000256" key="5">
    <source>
        <dbReference type="ARBA" id="ARBA00023163"/>
    </source>
</evidence>
<dbReference type="Gene3D" id="3.40.50.2300">
    <property type="match status" value="1"/>
</dbReference>
<dbReference type="InterPro" id="IPR016152">
    <property type="entry name" value="PTrfase/Anion_transptr"/>
</dbReference>
<protein>
    <submittedName>
        <fullName evidence="8">Transcriptional antiterminator, BglG family</fullName>
    </submittedName>
</protein>
<dbReference type="PROSITE" id="PS51372">
    <property type="entry name" value="PRD_2"/>
    <property type="match status" value="1"/>
</dbReference>
<keyword evidence="5" id="KW-0804">Transcription</keyword>
<dbReference type="GO" id="GO:0006355">
    <property type="term" value="P:regulation of DNA-templated transcription"/>
    <property type="evidence" value="ECO:0007669"/>
    <property type="project" value="InterPro"/>
</dbReference>
<dbReference type="SUPFAM" id="SSF63520">
    <property type="entry name" value="PTS-regulatory domain, PRD"/>
    <property type="match status" value="1"/>
</dbReference>
<dbReference type="Pfam" id="PF00359">
    <property type="entry name" value="PTS_EIIA_2"/>
    <property type="match status" value="1"/>
</dbReference>
<evidence type="ECO:0000256" key="4">
    <source>
        <dbReference type="ARBA" id="ARBA00023159"/>
    </source>
</evidence>
<dbReference type="RefSeq" id="WP_092572195.1">
    <property type="nucleotide sequence ID" value="NZ_FOEN01000008.1"/>
</dbReference>
<dbReference type="Gene3D" id="1.10.1790.10">
    <property type="entry name" value="PRD domain"/>
    <property type="match status" value="1"/>
</dbReference>
<keyword evidence="9" id="KW-1185">Reference proteome</keyword>
<evidence type="ECO:0000256" key="3">
    <source>
        <dbReference type="ARBA" id="ARBA00023015"/>
    </source>
</evidence>
<evidence type="ECO:0000313" key="9">
    <source>
        <dbReference type="Proteomes" id="UP000198833"/>
    </source>
</evidence>
<proteinExistence type="predicted"/>
<dbReference type="InterPro" id="IPR007737">
    <property type="entry name" value="Mga_HTH"/>
</dbReference>
<keyword evidence="1" id="KW-0808">Transferase</keyword>
<dbReference type="Pfam" id="PF05043">
    <property type="entry name" value="Mga"/>
    <property type="match status" value="1"/>
</dbReference>
<dbReference type="SUPFAM" id="SSF46785">
    <property type="entry name" value="Winged helix' DNA-binding domain"/>
    <property type="match status" value="1"/>
</dbReference>